<reference evidence="7" key="1">
    <citation type="submission" date="2018-05" db="EMBL/GenBank/DDBJ databases">
        <authorList>
            <person name="Lanie J.A."/>
            <person name="Ng W.-L."/>
            <person name="Kazmierczak K.M."/>
            <person name="Andrzejewski T.M."/>
            <person name="Davidsen T.M."/>
            <person name="Wayne K.J."/>
            <person name="Tettelin H."/>
            <person name="Glass J.I."/>
            <person name="Rusch D."/>
            <person name="Podicherti R."/>
            <person name="Tsui H.-C.T."/>
            <person name="Winkler M.E."/>
        </authorList>
    </citation>
    <scope>NUCLEOTIDE SEQUENCE</scope>
</reference>
<dbReference type="AlphaFoldDB" id="A0A381TQE7"/>
<evidence type="ECO:0000256" key="3">
    <source>
        <dbReference type="ARBA" id="ARBA00022989"/>
    </source>
</evidence>
<evidence type="ECO:0000256" key="4">
    <source>
        <dbReference type="ARBA" id="ARBA00023136"/>
    </source>
</evidence>
<name>A0A381TQE7_9ZZZZ</name>
<organism evidence="7">
    <name type="scientific">marine metagenome</name>
    <dbReference type="NCBI Taxonomy" id="408172"/>
    <lineage>
        <taxon>unclassified sequences</taxon>
        <taxon>metagenomes</taxon>
        <taxon>ecological metagenomes</taxon>
    </lineage>
</organism>
<feature type="transmembrane region" description="Helical" evidence="5">
    <location>
        <begin position="144"/>
        <end position="170"/>
    </location>
</feature>
<proteinExistence type="predicted"/>
<dbReference type="SUPFAM" id="SSF161098">
    <property type="entry name" value="MetI-like"/>
    <property type="match status" value="1"/>
</dbReference>
<protein>
    <recommendedName>
        <fullName evidence="6">ABC transmembrane type-1 domain-containing protein</fullName>
    </recommendedName>
</protein>
<sequence>MNPLTQKQLARFRSLKRGYWSAVILLITIVLSIGAELLVNSRALIVSYEGNWFFPTYGKYLPGSTFDLGYEYETNFRELKVSFDQQPSNSNWVIMPLVPYNAFEVDLPASRYPPNAPSLSEKHYLGTDTTGRDVLARLVYGFRIAIAFSLILLICNYTIGVALGCAMGFWGGAFDLFFQRVIEVWSNVPFLYVIMIIASVIIPNFWTLMIVMVIFGWMSMTWYMRTSTYKEKTRAYVLAARSLGASNVRVIFRHILPNSISIIVTFVPFAIAGGITSLTALDYLGFGLPPPTPSWGELLSQGTSQLESPWLVTSVVGAMVAILLMVTYVGEAVREAFDPKKFAYYE</sequence>
<evidence type="ECO:0000259" key="6">
    <source>
        <dbReference type="PROSITE" id="PS50928"/>
    </source>
</evidence>
<dbReference type="GO" id="GO:0055085">
    <property type="term" value="P:transmembrane transport"/>
    <property type="evidence" value="ECO:0007669"/>
    <property type="project" value="InterPro"/>
</dbReference>
<dbReference type="InterPro" id="IPR000515">
    <property type="entry name" value="MetI-like"/>
</dbReference>
<accession>A0A381TQE7</accession>
<gene>
    <name evidence="7" type="ORF">METZ01_LOCUS71104</name>
</gene>
<evidence type="ECO:0000256" key="1">
    <source>
        <dbReference type="ARBA" id="ARBA00004141"/>
    </source>
</evidence>
<dbReference type="PANTHER" id="PTHR30325">
    <property type="entry name" value="MEMBRANE COMPONENT OF ABC TRANSPORTER"/>
    <property type="match status" value="1"/>
</dbReference>
<keyword evidence="4 5" id="KW-0472">Membrane</keyword>
<feature type="transmembrane region" description="Helical" evidence="5">
    <location>
        <begin position="20"/>
        <end position="39"/>
    </location>
</feature>
<dbReference type="InterPro" id="IPR035906">
    <property type="entry name" value="MetI-like_sf"/>
</dbReference>
<dbReference type="Pfam" id="PF00528">
    <property type="entry name" value="BPD_transp_1"/>
    <property type="match status" value="1"/>
</dbReference>
<evidence type="ECO:0000313" key="7">
    <source>
        <dbReference type="EMBL" id="SVA18250.1"/>
    </source>
</evidence>
<feature type="domain" description="ABC transmembrane type-1" evidence="6">
    <location>
        <begin position="142"/>
        <end position="334"/>
    </location>
</feature>
<feature type="transmembrane region" description="Helical" evidence="5">
    <location>
        <begin position="190"/>
        <end position="217"/>
    </location>
</feature>
<feature type="transmembrane region" description="Helical" evidence="5">
    <location>
        <begin position="262"/>
        <end position="288"/>
    </location>
</feature>
<dbReference type="GO" id="GO:0016020">
    <property type="term" value="C:membrane"/>
    <property type="evidence" value="ECO:0007669"/>
    <property type="project" value="UniProtKB-SubCell"/>
</dbReference>
<keyword evidence="2 5" id="KW-0812">Transmembrane</keyword>
<dbReference type="EMBL" id="UINC01004984">
    <property type="protein sequence ID" value="SVA18250.1"/>
    <property type="molecule type" value="Genomic_DNA"/>
</dbReference>
<evidence type="ECO:0000256" key="2">
    <source>
        <dbReference type="ARBA" id="ARBA00022692"/>
    </source>
</evidence>
<dbReference type="Gene3D" id="1.10.3720.10">
    <property type="entry name" value="MetI-like"/>
    <property type="match status" value="1"/>
</dbReference>
<keyword evidence="3 5" id="KW-1133">Transmembrane helix</keyword>
<feature type="transmembrane region" description="Helical" evidence="5">
    <location>
        <begin position="308"/>
        <end position="330"/>
    </location>
</feature>
<dbReference type="PANTHER" id="PTHR30325:SF0">
    <property type="entry name" value="INNER MEMBRANE ABC TRANSPORTER PERMEASE PROTEIN YEJE"/>
    <property type="match status" value="1"/>
</dbReference>
<dbReference type="GO" id="GO:0042884">
    <property type="term" value="P:microcin transport"/>
    <property type="evidence" value="ECO:0007669"/>
    <property type="project" value="TreeGrafter"/>
</dbReference>
<comment type="subcellular location">
    <subcellularLocation>
        <location evidence="1">Membrane</location>
        <topology evidence="1">Multi-pass membrane protein</topology>
    </subcellularLocation>
</comment>
<dbReference type="PROSITE" id="PS50928">
    <property type="entry name" value="ABC_TM1"/>
    <property type="match status" value="1"/>
</dbReference>
<dbReference type="CDD" id="cd06261">
    <property type="entry name" value="TM_PBP2"/>
    <property type="match status" value="1"/>
</dbReference>
<evidence type="ECO:0000256" key="5">
    <source>
        <dbReference type="SAM" id="Phobius"/>
    </source>
</evidence>